<organism evidence="1 2">
    <name type="scientific">Psychrosphaera haliotis</name>
    <dbReference type="NCBI Taxonomy" id="555083"/>
    <lineage>
        <taxon>Bacteria</taxon>
        <taxon>Pseudomonadati</taxon>
        <taxon>Pseudomonadota</taxon>
        <taxon>Gammaproteobacteria</taxon>
        <taxon>Alteromonadales</taxon>
        <taxon>Pseudoalteromonadaceae</taxon>
        <taxon>Psychrosphaera</taxon>
    </lineage>
</organism>
<protein>
    <submittedName>
        <fullName evidence="1">DUF1428 family protein</fullName>
    </submittedName>
</protein>
<evidence type="ECO:0000313" key="1">
    <source>
        <dbReference type="EMBL" id="MUH71174.1"/>
    </source>
</evidence>
<accession>A0A6N8F4T9</accession>
<dbReference type="Gene3D" id="3.30.70.100">
    <property type="match status" value="1"/>
</dbReference>
<dbReference type="PIRSF" id="PIRSF007028">
    <property type="entry name" value="UCP007028"/>
    <property type="match status" value="1"/>
</dbReference>
<proteinExistence type="predicted"/>
<evidence type="ECO:0000313" key="2">
    <source>
        <dbReference type="Proteomes" id="UP000439994"/>
    </source>
</evidence>
<dbReference type="InterPro" id="IPR009874">
    <property type="entry name" value="DUF1428"/>
</dbReference>
<reference evidence="1 2" key="1">
    <citation type="submission" date="2019-11" db="EMBL/GenBank/DDBJ databases">
        <title>P. haliotis isolates from Z. marina roots.</title>
        <authorList>
            <person name="Cohen M."/>
            <person name="Jospin G."/>
            <person name="Eisen J.A."/>
            <person name="Coil D.A."/>
        </authorList>
    </citation>
    <scope>NUCLEOTIDE SEQUENCE [LARGE SCALE GENOMIC DNA]</scope>
    <source>
        <strain evidence="1 2">UCD-MCMsp1aY</strain>
    </source>
</reference>
<gene>
    <name evidence="1" type="ORF">GNP35_00930</name>
</gene>
<comment type="caution">
    <text evidence="1">The sequence shown here is derived from an EMBL/GenBank/DDBJ whole genome shotgun (WGS) entry which is preliminary data.</text>
</comment>
<dbReference type="Proteomes" id="UP000439994">
    <property type="component" value="Unassembled WGS sequence"/>
</dbReference>
<dbReference type="Pfam" id="PF07237">
    <property type="entry name" value="DUF1428"/>
    <property type="match status" value="1"/>
</dbReference>
<dbReference type="AlphaFoldDB" id="A0A6N8F4T9"/>
<name>A0A6N8F4T9_9GAMM</name>
<dbReference type="SUPFAM" id="SSF54909">
    <property type="entry name" value="Dimeric alpha+beta barrel"/>
    <property type="match status" value="1"/>
</dbReference>
<keyword evidence="2" id="KW-1185">Reference proteome</keyword>
<dbReference type="RefSeq" id="WP_155693663.1">
    <property type="nucleotide sequence ID" value="NZ_WOCD01000001.1"/>
</dbReference>
<dbReference type="EMBL" id="WOCD01000001">
    <property type="protein sequence ID" value="MUH71174.1"/>
    <property type="molecule type" value="Genomic_DNA"/>
</dbReference>
<dbReference type="OrthoDB" id="9792392at2"/>
<sequence length="117" mass="12844">MGYIDGVIVAVETAKKQEYIDFAKGTAAAFKKHGALSAIECWGDDIPDGKVTSFGMAVKCKESESVVFSWIMWPDKETRIKAWPAIEEDEALAGLFSDMPFDGARLIYGGFEVVVNE</sequence>
<dbReference type="InterPro" id="IPR011008">
    <property type="entry name" value="Dimeric_a/b-barrel"/>
</dbReference>